<dbReference type="AlphaFoldDB" id="A0A1C3CX36"/>
<dbReference type="GO" id="GO:0005525">
    <property type="term" value="F:GTP binding"/>
    <property type="evidence" value="ECO:0007669"/>
    <property type="project" value="UniProtKB-KW"/>
</dbReference>
<reference evidence="5 6" key="1">
    <citation type="submission" date="2016-07" db="EMBL/GenBank/DDBJ databases">
        <title>Acinetobacter sp. ANC 4603.</title>
        <authorList>
            <person name="Radolfova-Krizova L."/>
            <person name="Nemec A."/>
        </authorList>
    </citation>
    <scope>NUCLEOTIDE SEQUENCE [LARGE SCALE GENOMIC DNA]</scope>
    <source>
        <strain evidence="5 6">ANC 4603</strain>
    </source>
</reference>
<dbReference type="Proteomes" id="UP000186553">
    <property type="component" value="Unassembled WGS sequence"/>
</dbReference>
<evidence type="ECO:0000256" key="3">
    <source>
        <dbReference type="ARBA" id="ARBA00022801"/>
    </source>
</evidence>
<keyword evidence="4" id="KW-0342">GTP-binding</keyword>
<comment type="caution">
    <text evidence="5">The sequence shown here is derived from an EMBL/GenBank/DDBJ whole genome shotgun (WGS) entry which is preliminary data.</text>
</comment>
<evidence type="ECO:0000313" key="6">
    <source>
        <dbReference type="Proteomes" id="UP000186553"/>
    </source>
</evidence>
<comment type="similarity">
    <text evidence="1">Belongs to the GPN-loop GTPase family.</text>
</comment>
<dbReference type="SUPFAM" id="SSF52540">
    <property type="entry name" value="P-loop containing nucleoside triphosphate hydrolases"/>
    <property type="match status" value="1"/>
</dbReference>
<dbReference type="PANTHER" id="PTHR42708">
    <property type="entry name" value="ATP/GTP-BINDING PROTEIN-RELATED"/>
    <property type="match status" value="1"/>
</dbReference>
<keyword evidence="2" id="KW-0547">Nucleotide-binding</keyword>
<evidence type="ECO:0000256" key="2">
    <source>
        <dbReference type="ARBA" id="ARBA00022741"/>
    </source>
</evidence>
<dbReference type="GO" id="GO:0016787">
    <property type="term" value="F:hydrolase activity"/>
    <property type="evidence" value="ECO:0007669"/>
    <property type="project" value="UniProtKB-KW"/>
</dbReference>
<organism evidence="5 6">
    <name type="scientific">Acinetobacter celticus</name>
    <dbReference type="NCBI Taxonomy" id="1891224"/>
    <lineage>
        <taxon>Bacteria</taxon>
        <taxon>Pseudomonadati</taxon>
        <taxon>Pseudomonadota</taxon>
        <taxon>Gammaproteobacteria</taxon>
        <taxon>Moraxellales</taxon>
        <taxon>Moraxellaceae</taxon>
        <taxon>Acinetobacter</taxon>
    </lineage>
</organism>
<proteinExistence type="inferred from homology"/>
<keyword evidence="6" id="KW-1185">Reference proteome</keyword>
<dbReference type="InterPro" id="IPR052705">
    <property type="entry name" value="Gliding_Motility_GTPase"/>
</dbReference>
<dbReference type="STRING" id="1891224.BBP83_07905"/>
<sequence length="180" mass="20039">MVLQQYKIVFGGTMGAGKSAAIKTLSDIGVISTEAVNTDTQSHQKALTTVGIDYGEISLDDSTKIGLYGTPGQGRFDFMWSIVCKGAIGIVILIDHSSSQRLKDLEFYLNAFENLGTNIVIGITHLDLQHDQKLKIYRDWMQIYKKDFPLFAVDARKKDDVLLLIETLITKLEIQPAIML</sequence>
<dbReference type="EMBL" id="MBDL01000009">
    <property type="protein sequence ID" value="ODA13346.1"/>
    <property type="molecule type" value="Genomic_DNA"/>
</dbReference>
<dbReference type="Gene3D" id="3.40.50.300">
    <property type="entry name" value="P-loop containing nucleotide triphosphate hydrolases"/>
    <property type="match status" value="1"/>
</dbReference>
<evidence type="ECO:0000313" key="5">
    <source>
        <dbReference type="EMBL" id="ODA13346.1"/>
    </source>
</evidence>
<keyword evidence="3" id="KW-0378">Hydrolase</keyword>
<dbReference type="OrthoDB" id="4319884at2"/>
<dbReference type="PANTHER" id="PTHR42708:SF1">
    <property type="entry name" value="GLIDING MOTILITY PROTEIN MGLA"/>
    <property type="match status" value="1"/>
</dbReference>
<dbReference type="CDD" id="cd00882">
    <property type="entry name" value="Ras_like_GTPase"/>
    <property type="match status" value="1"/>
</dbReference>
<dbReference type="RefSeq" id="WP_068887616.1">
    <property type="nucleotide sequence ID" value="NZ_CBCRUU010000002.1"/>
</dbReference>
<name>A0A1C3CX36_9GAMM</name>
<dbReference type="Pfam" id="PF03029">
    <property type="entry name" value="ATP_bind_1"/>
    <property type="match status" value="1"/>
</dbReference>
<gene>
    <name evidence="5" type="ORF">BBP83_07905</name>
</gene>
<evidence type="ECO:0000256" key="1">
    <source>
        <dbReference type="ARBA" id="ARBA00005290"/>
    </source>
</evidence>
<protein>
    <submittedName>
        <fullName evidence="5">GTP-binding protein</fullName>
    </submittedName>
</protein>
<dbReference type="InterPro" id="IPR004130">
    <property type="entry name" value="Gpn"/>
</dbReference>
<evidence type="ECO:0000256" key="4">
    <source>
        <dbReference type="ARBA" id="ARBA00023134"/>
    </source>
</evidence>
<dbReference type="InterPro" id="IPR027417">
    <property type="entry name" value="P-loop_NTPase"/>
</dbReference>
<accession>A0A1C3CX36</accession>